<protein>
    <recommendedName>
        <fullName evidence="11">GOLD domain-containing protein</fullName>
    </recommendedName>
</protein>
<dbReference type="PANTHER" id="PTHR22811">
    <property type="entry name" value="TRANSMEMBRANE EMP24 DOMAIN-CONTAINING PROTEIN"/>
    <property type="match status" value="1"/>
</dbReference>
<evidence type="ECO:0000256" key="3">
    <source>
        <dbReference type="ARBA" id="ARBA00022692"/>
    </source>
</evidence>
<dbReference type="Proteomes" id="UP000449547">
    <property type="component" value="Unassembled WGS sequence"/>
</dbReference>
<feature type="transmembrane region" description="Helical" evidence="10">
    <location>
        <begin position="176"/>
        <end position="202"/>
    </location>
</feature>
<evidence type="ECO:0000256" key="1">
    <source>
        <dbReference type="ARBA" id="ARBA00004479"/>
    </source>
</evidence>
<evidence type="ECO:0000256" key="7">
    <source>
        <dbReference type="ARBA" id="ARBA00037847"/>
    </source>
</evidence>
<sequence length="210" mass="24153">MLWIVYYYVLAMVAATPFTFQLKASETSCWYVSTDRPNTEISFYYTVQSGGSFDVDYVVKRPDGHVQYSKNKEAQSEFTFNANQVGEWEFCFSNGMSSYADKIIDFEIKADGESGPQYRAQMPVSPNTKPMAHVSTMQQTVDEIENQLDQLTKQLRYYKVRNARNQATVRSTESRIFYFSVFEVLLMVGMAALQIAIVQLFFKGSRKQLV</sequence>
<dbReference type="GO" id="GO:0012505">
    <property type="term" value="C:endomembrane system"/>
    <property type="evidence" value="ECO:0007669"/>
    <property type="project" value="UniProtKB-SubCell"/>
</dbReference>
<dbReference type="Pfam" id="PF01105">
    <property type="entry name" value="EMP24_GP25L"/>
    <property type="match status" value="1"/>
</dbReference>
<dbReference type="RefSeq" id="XP_034011520.1">
    <property type="nucleotide sequence ID" value="XM_034156472.1"/>
</dbReference>
<evidence type="ECO:0000256" key="8">
    <source>
        <dbReference type="RuleBase" id="RU003827"/>
    </source>
</evidence>
<evidence type="ECO:0000256" key="4">
    <source>
        <dbReference type="ARBA" id="ARBA00022729"/>
    </source>
</evidence>
<evidence type="ECO:0000256" key="10">
    <source>
        <dbReference type="SAM" id="Phobius"/>
    </source>
</evidence>
<proteinExistence type="inferred from homology"/>
<dbReference type="PROSITE" id="PS50866">
    <property type="entry name" value="GOLD"/>
    <property type="match status" value="1"/>
</dbReference>
<gene>
    <name evidence="12" type="ORF">DIURU_003683</name>
</gene>
<keyword evidence="5 10" id="KW-1133">Transmembrane helix</keyword>
<reference evidence="12 13" key="1">
    <citation type="submission" date="2019-07" db="EMBL/GenBank/DDBJ databases">
        <title>Genome assembly of two rare yeast pathogens: Diutina rugosa and Trichomonascus ciferrii.</title>
        <authorList>
            <person name="Mixao V."/>
            <person name="Saus E."/>
            <person name="Hansen A."/>
            <person name="Lass-Flor C."/>
            <person name="Gabaldon T."/>
        </authorList>
    </citation>
    <scope>NUCLEOTIDE SEQUENCE [LARGE SCALE GENOMIC DNA]</scope>
    <source>
        <strain evidence="12 13">CBS 613</strain>
    </source>
</reference>
<dbReference type="SMART" id="SM01190">
    <property type="entry name" value="EMP24_GP25L"/>
    <property type="match status" value="1"/>
</dbReference>
<dbReference type="AlphaFoldDB" id="A0A642UKK5"/>
<keyword evidence="13" id="KW-1185">Reference proteome</keyword>
<keyword evidence="9" id="KW-0175">Coiled coil</keyword>
<feature type="domain" description="GOLD" evidence="11">
    <location>
        <begin position="27"/>
        <end position="110"/>
    </location>
</feature>
<dbReference type="VEuPathDB" id="FungiDB:DIURU_003683"/>
<dbReference type="EMBL" id="SWFT01000107">
    <property type="protein sequence ID" value="KAA8900701.1"/>
    <property type="molecule type" value="Genomic_DNA"/>
</dbReference>
<dbReference type="OrthoDB" id="1929172at2759"/>
<evidence type="ECO:0000256" key="6">
    <source>
        <dbReference type="ARBA" id="ARBA00023136"/>
    </source>
</evidence>
<comment type="caution">
    <text evidence="12">The sequence shown here is derived from an EMBL/GenBank/DDBJ whole genome shotgun (WGS) entry which is preliminary data.</text>
</comment>
<dbReference type="InterPro" id="IPR015720">
    <property type="entry name" value="Emp24-like"/>
</dbReference>
<keyword evidence="6 10" id="KW-0472">Membrane</keyword>
<dbReference type="GeneID" id="54782334"/>
<evidence type="ECO:0000313" key="12">
    <source>
        <dbReference type="EMBL" id="KAA8900701.1"/>
    </source>
</evidence>
<evidence type="ECO:0000256" key="9">
    <source>
        <dbReference type="SAM" id="Coils"/>
    </source>
</evidence>
<dbReference type="InterPro" id="IPR036598">
    <property type="entry name" value="GOLD_dom_sf"/>
</dbReference>
<feature type="coiled-coil region" evidence="9">
    <location>
        <begin position="134"/>
        <end position="161"/>
    </location>
</feature>
<accession>A0A642UKK5</accession>
<dbReference type="InterPro" id="IPR009038">
    <property type="entry name" value="GOLD_dom"/>
</dbReference>
<dbReference type="GO" id="GO:0016020">
    <property type="term" value="C:membrane"/>
    <property type="evidence" value="ECO:0007669"/>
    <property type="project" value="UniProtKB-SubCell"/>
</dbReference>
<evidence type="ECO:0000256" key="5">
    <source>
        <dbReference type="ARBA" id="ARBA00022989"/>
    </source>
</evidence>
<evidence type="ECO:0000259" key="11">
    <source>
        <dbReference type="PROSITE" id="PS50866"/>
    </source>
</evidence>
<comment type="similarity">
    <text evidence="2 8">Belongs to the EMP24/GP25L family.</text>
</comment>
<evidence type="ECO:0000313" key="13">
    <source>
        <dbReference type="Proteomes" id="UP000449547"/>
    </source>
</evidence>
<keyword evidence="3 8" id="KW-0812">Transmembrane</keyword>
<dbReference type="OMA" id="HKGEYAF"/>
<organism evidence="12 13">
    <name type="scientific">Diutina rugosa</name>
    <name type="common">Yeast</name>
    <name type="synonym">Candida rugosa</name>
    <dbReference type="NCBI Taxonomy" id="5481"/>
    <lineage>
        <taxon>Eukaryota</taxon>
        <taxon>Fungi</taxon>
        <taxon>Dikarya</taxon>
        <taxon>Ascomycota</taxon>
        <taxon>Saccharomycotina</taxon>
        <taxon>Pichiomycetes</taxon>
        <taxon>Debaryomycetaceae</taxon>
        <taxon>Diutina</taxon>
    </lineage>
</organism>
<evidence type="ECO:0000256" key="2">
    <source>
        <dbReference type="ARBA" id="ARBA00007104"/>
    </source>
</evidence>
<dbReference type="SUPFAM" id="SSF101576">
    <property type="entry name" value="Supernatant protein factor (SPF), C-terminal domain"/>
    <property type="match status" value="1"/>
</dbReference>
<comment type="subcellular location">
    <subcellularLocation>
        <location evidence="7">Endomembrane system</location>
        <topology evidence="7">Single-pass membrane protein</topology>
    </subcellularLocation>
    <subcellularLocation>
        <location evidence="1 8">Membrane</location>
        <topology evidence="1 8">Single-pass type I membrane protein</topology>
    </subcellularLocation>
</comment>
<name>A0A642UKK5_DIURU</name>
<keyword evidence="4" id="KW-0732">Signal</keyword>